<gene>
    <name evidence="6" type="primary">Cnig_chr_IV.g14768</name>
    <name evidence="6" type="ORF">B9Z55_014768</name>
</gene>
<dbReference type="STRING" id="1611254.A0A2G5U772"/>
<dbReference type="InterPro" id="IPR041588">
    <property type="entry name" value="Integrase_H2C2"/>
</dbReference>
<feature type="region of interest" description="Disordered" evidence="2">
    <location>
        <begin position="509"/>
        <end position="590"/>
    </location>
</feature>
<dbReference type="Gene3D" id="2.60.98.50">
    <property type="match status" value="1"/>
</dbReference>
<feature type="transmembrane region" description="Helical" evidence="3">
    <location>
        <begin position="1983"/>
        <end position="2007"/>
    </location>
</feature>
<feature type="domain" description="Integrase catalytic" evidence="5">
    <location>
        <begin position="1572"/>
        <end position="1756"/>
    </location>
</feature>
<keyword evidence="3" id="KW-0812">Transmembrane</keyword>
<dbReference type="InterPro" id="IPR008042">
    <property type="entry name" value="Retrotrans_Pao"/>
</dbReference>
<dbReference type="Pfam" id="PF07245">
    <property type="entry name" value="Phlebovirus_G2"/>
    <property type="match status" value="1"/>
</dbReference>
<accession>A0A2G5U772</accession>
<feature type="transmembrane region" description="Helical" evidence="3">
    <location>
        <begin position="1927"/>
        <end position="1947"/>
    </location>
</feature>
<feature type="region of interest" description="Disordered" evidence="2">
    <location>
        <begin position="1890"/>
        <end position="1922"/>
    </location>
</feature>
<dbReference type="InterPro" id="IPR043128">
    <property type="entry name" value="Rev_trsase/Diguanyl_cyclase"/>
</dbReference>
<evidence type="ECO:0000313" key="6">
    <source>
        <dbReference type="EMBL" id="PIC35390.1"/>
    </source>
</evidence>
<dbReference type="GO" id="GO:0008270">
    <property type="term" value="F:zinc ion binding"/>
    <property type="evidence" value="ECO:0007669"/>
    <property type="project" value="UniProtKB-KW"/>
</dbReference>
<evidence type="ECO:0000259" key="5">
    <source>
        <dbReference type="PROSITE" id="PS50994"/>
    </source>
</evidence>
<feature type="compositionally biased region" description="Low complexity" evidence="2">
    <location>
        <begin position="521"/>
        <end position="545"/>
    </location>
</feature>
<dbReference type="Gene3D" id="3.10.10.10">
    <property type="entry name" value="HIV Type 1 Reverse Transcriptase, subunit A, domain 1"/>
    <property type="match status" value="1"/>
</dbReference>
<dbReference type="InterPro" id="IPR043502">
    <property type="entry name" value="DNA/RNA_pol_sf"/>
</dbReference>
<dbReference type="InterPro" id="IPR008737">
    <property type="entry name" value="DUF1758"/>
</dbReference>
<dbReference type="OrthoDB" id="5862305at2759"/>
<feature type="region of interest" description="Disordered" evidence="2">
    <location>
        <begin position="1"/>
        <end position="25"/>
    </location>
</feature>
<dbReference type="Pfam" id="PF19019">
    <property type="entry name" value="Phlebo_G2_C"/>
    <property type="match status" value="1"/>
</dbReference>
<feature type="domain" description="CCHC-type" evidence="4">
    <location>
        <begin position="473"/>
        <end position="488"/>
    </location>
</feature>
<dbReference type="InterPro" id="IPR000477">
    <property type="entry name" value="RT_dom"/>
</dbReference>
<evidence type="ECO:0000313" key="7">
    <source>
        <dbReference type="Proteomes" id="UP000230233"/>
    </source>
</evidence>
<sequence length="2566" mass="290383">MATTRPTTAGSSSSSGKLRSQIGQTKRRISEHLLDKVPGTDSINGYNAEDTYDFLLDLGDTMDNLSTQSRKLQQLDQQWTTLINQNPSEKEIQKQYIDTYGNYRDSLTTALEQLEKLRPIYKFGLKQLELLDPSKASLMQAADDFIGDTTSTQTPTNGGQMEMPNSTSTNFNQTNQPTNTESDIIINVGSNADPIAPIPSSGRNIVVSHQSRLAVPQMKIPTFSGDISKFLEFRDSFTSTMRLIQVDDLSKLHYLKSSLEGEPEELLRSLPIISSNYEIAMKILEEQYGGQVRIKHNLLSKLSDLPDLSQDTNSTNFRRFTIQASLYFDQLLNLNCDVDNFSTGHIIQNKLPIRIKRILFGKGETNMPASTKDLISRLKELSRDENLLAELFKNKGNQHQTSTTMLSQQTTNKHKKDHLGHLGQGKQIDSTTFKVTTPCAFCVEQKFIHPHIHCKRYSTVESRTDRARELHLCFRCLRSGHSSQNCQRQCHHCQGNHHQSLCYRFLKRHVQSNGNPPPSTSNPSSSPSWNNASHQQSTNRQQQQQNGAPKAKQYNGNNGQRQQGNQSHNFQQKPYHGHQQQQQQQRTNLAMATEPEENQTMTVITYVDNEAVTPITTLETVTSMEPLQQSAELKQQSVIMMTAELPALDNDSNEVKGTVFFDSGSNMSYISKSFAEKLKLDPLLNKQLHIDTFASSESRSINSNVFNVFIKNLKASIPVKLCEVPYIARNIVSVDVDNSMIKQLLNYEHIPLQRQQKEVDILIGLDTYLELLGQVNTVRLFNGLHLNMTDCGPIISGRETINALTLLCKQDIPTDAICQELHNFWKLESIGITDQPNLKIDEEVNAFYNSTTTRDTDGRFILRLPYIDKSNTQLPSNRALAFGRLQGILRKLRSDPELLQKYDNIFAEQLKLGFIELVDEKTADGPIVQYLGHHPVFKQDSKSTKIRIVFDGSAKSSKSAHSLNDVLHTGQRLLPDTAALFLRIRQFTILLSADIEKAFLQLSLHLADRDATRFLWINPTTQKVICYRYRRVPFGLKSSPFLLNKSVKTLLESSNNPMAQKMLNSFYVDNAFIGVNTFEEAKEVCEFARTLFKTAQMNLCQWFSNNAQFNKYIADSQNTPLEARLQKVLGITWDTTSDDFIFDLPKAPTGLLTKRAVLRFIASCYDPIGILTPVTLYGKLFFQTLAHKEMQWDDSLTSDQHKAVQKILQQFEAPPWHVPRKFFPGLPQFPTTVELHVFTDASTIAYGTVAYLRGLNNQQVDTQFLMSKSRVVPLKANYTIPALEMLAILTGVRLANYCLSNLQLAVNEIYIWSDSLCSVDSLSSSHVANSRFARNRMRAIHEEGAAFIYTHVKGKINPADYLTRGLSFTELQQSELWLKGPSFLRSTAPLPIRCNSTTIMEFPTTSLVINEDPIIDTHRFSSFHRLLRTMMVIFLFVSRGKMSVQQRVHRSLQFLLQLAQSINPPQDDTIKALRLRRNDKNNLWIFTGRAELRPLVYLPHGHIAQLLVLDIHIRHFHSSPLYTLSQLREQFWIPRGRSFVQKTIKSCTPCRKMEPRPYHQPAFAEFPRSRLEPSKPFTTTGVDYGGPLQVSINGVTQKIWIVLFTCLYSRFTATEIVLDMKSTSFLTALRRFVSIHDKPTTIICDNASQFTIVSSIRNILQNELQQSPSICSTSLPEFHFIPAHSPWAGGVYERMMALIKKTLVRAGTTKRLLSLEDFRTTLAECTTIINYRPLSYVSSDDDISPIRPVDYVFPHRHRSTPPILSLDSPLDIDLENHPWTRQQLLEDWQNLASITASFQTRWNREYTQLLQERRDFEHQQKKTSGTKPRVGDIVLIGIPDEKTSSWPLGRIVTVSERSATIKNGRTKRIVEFPFKHIFPVECALFENEEAGKDESPTHEPKQSTVDQSETAKEQPTPVRRSNRIRNLARPSLGATTFLTVLLGLFLVPAQSKPLKFTCCNFTQCPKFNSSVIHTSWINYHLNFWISIFAFIVLFYGLNGIITALLLFNCICTSIKSTSTKLWKLFTKGMVFFRHHPTAAQSIILLSLIGHISSCNEIASISATDNVCTYSNDKKTCILNHVSSLNIRTDGQKGCYHVFADNERKQMIASVEIQAKAIISRCVEKTHHFSRPFKLEYEFAHRCDAAGSCTGNTCATLTKDQRVPEFTDMAMDGPGYSKCYSSCGCVTCDWCLSCAPSCLFTRLFATATEFTVYEVFTCPSWTTTLEVLVNLNGTLATYRVEHGLPYSIHPNITFFITGFSMPPAPLHSSTFIKKLVTTGASEFGVESIFYTLSAPSPPGRPTKGRVGELQCSSRQKAVSFECELADDLCECIPQGKDISCDCDILDLETLSTNTILPTQEGEIKIENESNSVITRVDSSGIVSVQVQFTNYSVERIVQDDQCNISEISVNGCISCSQGATIKVTCSSAQSEAEGRILCPSITSSVNCTKQGERNLLVLHVNHQAINENCSITCGHTTTSFLLSGQLIAVETFTGRTLSHFIPYHEFISKKGLEIFEFFRNLWNNFWDQIKGFMTPWIVIGVLIIIFLVIGRRCKGRRRRYYRRLRRF</sequence>
<comment type="caution">
    <text evidence="6">The sequence shown here is derived from an EMBL/GenBank/DDBJ whole genome shotgun (WGS) entry which is preliminary data.</text>
</comment>
<proteinExistence type="predicted"/>
<name>A0A2G5U772_9PELO</name>
<dbReference type="PROSITE" id="PS50994">
    <property type="entry name" value="INTEGRASE"/>
    <property type="match status" value="1"/>
</dbReference>
<dbReference type="InterPro" id="IPR005312">
    <property type="entry name" value="DUF1759"/>
</dbReference>
<keyword evidence="1" id="KW-0862">Zinc</keyword>
<dbReference type="Gene3D" id="2.40.70.10">
    <property type="entry name" value="Acid Proteases"/>
    <property type="match status" value="1"/>
</dbReference>
<dbReference type="Pfam" id="PF18701">
    <property type="entry name" value="DUF5641"/>
    <property type="match status" value="1"/>
</dbReference>
<keyword evidence="3" id="KW-1133">Transmembrane helix</keyword>
<dbReference type="Pfam" id="PF17921">
    <property type="entry name" value="Integrase_H2C2"/>
    <property type="match status" value="1"/>
</dbReference>
<dbReference type="GO" id="GO:0015074">
    <property type="term" value="P:DNA integration"/>
    <property type="evidence" value="ECO:0007669"/>
    <property type="project" value="InterPro"/>
</dbReference>
<dbReference type="InterPro" id="IPR021109">
    <property type="entry name" value="Peptidase_aspartic_dom_sf"/>
</dbReference>
<dbReference type="EMBL" id="PDUG01000004">
    <property type="protein sequence ID" value="PIC35390.1"/>
    <property type="molecule type" value="Genomic_DNA"/>
</dbReference>
<dbReference type="Pfam" id="PF05585">
    <property type="entry name" value="DUF1758"/>
    <property type="match status" value="1"/>
</dbReference>
<dbReference type="GO" id="GO:0042575">
    <property type="term" value="C:DNA polymerase complex"/>
    <property type="evidence" value="ECO:0007669"/>
    <property type="project" value="UniProtKB-ARBA"/>
</dbReference>
<dbReference type="Gene3D" id="2.60.40.3770">
    <property type="match status" value="1"/>
</dbReference>
<dbReference type="InterPro" id="IPR040676">
    <property type="entry name" value="DUF5641"/>
</dbReference>
<evidence type="ECO:0000256" key="3">
    <source>
        <dbReference type="SAM" id="Phobius"/>
    </source>
</evidence>
<dbReference type="SUPFAM" id="SSF56672">
    <property type="entry name" value="DNA/RNA polymerases"/>
    <property type="match status" value="1"/>
</dbReference>
<keyword evidence="3" id="KW-0472">Membrane</keyword>
<dbReference type="InterPro" id="IPR043603">
    <property type="entry name" value="Phlebo_G2_C"/>
</dbReference>
<dbReference type="InterPro" id="IPR036397">
    <property type="entry name" value="RNaseH_sf"/>
</dbReference>
<reference evidence="7" key="1">
    <citation type="submission" date="2017-10" db="EMBL/GenBank/DDBJ databases">
        <title>Rapid genome shrinkage in a self-fertile nematode reveals novel sperm competition proteins.</title>
        <authorList>
            <person name="Yin D."/>
            <person name="Schwarz E.M."/>
            <person name="Thomas C.G."/>
            <person name="Felde R.L."/>
            <person name="Korf I.F."/>
            <person name="Cutter A.D."/>
            <person name="Schartner C.M."/>
            <person name="Ralston E.J."/>
            <person name="Meyer B.J."/>
            <person name="Haag E.S."/>
        </authorList>
    </citation>
    <scope>NUCLEOTIDE SEQUENCE [LARGE SCALE GENOMIC DNA]</scope>
    <source>
        <strain evidence="7">JU1422</strain>
    </source>
</reference>
<feature type="compositionally biased region" description="Low complexity" evidence="2">
    <location>
        <begin position="555"/>
        <end position="566"/>
    </location>
</feature>
<evidence type="ECO:0000256" key="1">
    <source>
        <dbReference type="PROSITE-ProRule" id="PRU00047"/>
    </source>
</evidence>
<dbReference type="PROSITE" id="PS50158">
    <property type="entry name" value="ZF_CCHC"/>
    <property type="match status" value="1"/>
</dbReference>
<organism evidence="6 7">
    <name type="scientific">Caenorhabditis nigoni</name>
    <dbReference type="NCBI Taxonomy" id="1611254"/>
    <lineage>
        <taxon>Eukaryota</taxon>
        <taxon>Metazoa</taxon>
        <taxon>Ecdysozoa</taxon>
        <taxon>Nematoda</taxon>
        <taxon>Chromadorea</taxon>
        <taxon>Rhabditida</taxon>
        <taxon>Rhabditina</taxon>
        <taxon>Rhabditomorpha</taxon>
        <taxon>Rhabditoidea</taxon>
        <taxon>Rhabditidae</taxon>
        <taxon>Peloderinae</taxon>
        <taxon>Caenorhabditis</taxon>
    </lineage>
</organism>
<dbReference type="PANTHER" id="PTHR47331:SF1">
    <property type="entry name" value="GAG-LIKE PROTEIN"/>
    <property type="match status" value="1"/>
</dbReference>
<dbReference type="InterPro" id="IPR001878">
    <property type="entry name" value="Znf_CCHC"/>
</dbReference>
<keyword evidence="1" id="KW-0479">Metal-binding</keyword>
<dbReference type="PANTHER" id="PTHR47331">
    <property type="entry name" value="PHD-TYPE DOMAIN-CONTAINING PROTEIN"/>
    <property type="match status" value="1"/>
</dbReference>
<dbReference type="Gene3D" id="3.30.70.270">
    <property type="match status" value="1"/>
</dbReference>
<dbReference type="Pfam" id="PF00078">
    <property type="entry name" value="RVT_1"/>
    <property type="match status" value="1"/>
</dbReference>
<evidence type="ECO:0000256" key="2">
    <source>
        <dbReference type="SAM" id="MobiDB-lite"/>
    </source>
</evidence>
<dbReference type="SUPFAM" id="SSF53098">
    <property type="entry name" value="Ribonuclease H-like"/>
    <property type="match status" value="1"/>
</dbReference>
<dbReference type="InterPro" id="IPR009878">
    <property type="entry name" value="Phlebovirus_G2_fusion"/>
</dbReference>
<dbReference type="Proteomes" id="UP000230233">
    <property type="component" value="Chromosome IV"/>
</dbReference>
<dbReference type="Gene3D" id="3.30.420.10">
    <property type="entry name" value="Ribonuclease H-like superfamily/Ribonuclease H"/>
    <property type="match status" value="1"/>
</dbReference>
<feature type="compositionally biased region" description="Basic and acidic residues" evidence="2">
    <location>
        <begin position="1890"/>
        <end position="1901"/>
    </location>
</feature>
<protein>
    <recommendedName>
        <fullName evidence="8">Integrase catalytic domain-containing protein</fullName>
    </recommendedName>
</protein>
<dbReference type="Pfam" id="PF05380">
    <property type="entry name" value="Peptidase_A17"/>
    <property type="match status" value="1"/>
</dbReference>
<evidence type="ECO:0000259" key="4">
    <source>
        <dbReference type="PROSITE" id="PS50158"/>
    </source>
</evidence>
<dbReference type="Pfam" id="PF03564">
    <property type="entry name" value="DUF1759"/>
    <property type="match status" value="1"/>
</dbReference>
<dbReference type="InterPro" id="IPR012337">
    <property type="entry name" value="RNaseH-like_sf"/>
</dbReference>
<dbReference type="InterPro" id="IPR001584">
    <property type="entry name" value="Integrase_cat-core"/>
</dbReference>
<evidence type="ECO:0008006" key="8">
    <source>
        <dbReference type="Google" id="ProtNLM"/>
    </source>
</evidence>
<feature type="transmembrane region" description="Helical" evidence="3">
    <location>
        <begin position="2532"/>
        <end position="2552"/>
    </location>
</feature>
<keyword evidence="7" id="KW-1185">Reference proteome</keyword>
<dbReference type="GO" id="GO:0003676">
    <property type="term" value="F:nucleic acid binding"/>
    <property type="evidence" value="ECO:0007669"/>
    <property type="project" value="InterPro"/>
</dbReference>
<keyword evidence="1" id="KW-0863">Zinc-finger</keyword>